<dbReference type="EMBL" id="JBBPFD010000013">
    <property type="protein sequence ID" value="KAK7901637.1"/>
    <property type="molecule type" value="Genomic_DNA"/>
</dbReference>
<dbReference type="AlphaFoldDB" id="A0AAW0NU48"/>
<dbReference type="Proteomes" id="UP001460270">
    <property type="component" value="Unassembled WGS sequence"/>
</dbReference>
<reference evidence="3" key="1">
    <citation type="submission" date="2024-04" db="EMBL/GenBank/DDBJ databases">
        <title>Salinicola lusitanus LLJ914,a marine bacterium isolated from the Okinawa Trough.</title>
        <authorList>
            <person name="Li J."/>
        </authorList>
    </citation>
    <scope>NUCLEOTIDE SEQUENCE [LARGE SCALE GENOMIC DNA]</scope>
</reference>
<comment type="caution">
    <text evidence="2">The sequence shown here is derived from an EMBL/GenBank/DDBJ whole genome shotgun (WGS) entry which is preliminary data.</text>
</comment>
<keyword evidence="3" id="KW-1185">Reference proteome</keyword>
<evidence type="ECO:0000256" key="1">
    <source>
        <dbReference type="SAM" id="MobiDB-lite"/>
    </source>
</evidence>
<sequence>MWKKLFFYSPGQKVLSPQSSTSGRPLSLPRERLVVNGGSKFTAYKPLQEVDCKKDKDAHKWSRKEKDCHYSDLCQDTFLDIQTSESTPSLCRSSIIPSVRRPHLEPSFSSYSVPIIPSLHCHYDIELSRLHTDKPASARPTCLSCSSASACEQQVEVALLLEEAQAQLKALAHCKHRKPPRSFLDANETKCFLNPNLESPDVSYDPLRNIQTHSHSKRDFDSSSQ</sequence>
<accession>A0AAW0NU48</accession>
<gene>
    <name evidence="2" type="ORF">WMY93_018406</name>
</gene>
<evidence type="ECO:0000313" key="3">
    <source>
        <dbReference type="Proteomes" id="UP001460270"/>
    </source>
</evidence>
<feature type="region of interest" description="Disordered" evidence="1">
    <location>
        <begin position="203"/>
        <end position="225"/>
    </location>
</feature>
<protein>
    <submittedName>
        <fullName evidence="2">Uncharacterized protein</fullName>
    </submittedName>
</protein>
<organism evidence="2 3">
    <name type="scientific">Mugilogobius chulae</name>
    <name type="common">yellowstripe goby</name>
    <dbReference type="NCBI Taxonomy" id="88201"/>
    <lineage>
        <taxon>Eukaryota</taxon>
        <taxon>Metazoa</taxon>
        <taxon>Chordata</taxon>
        <taxon>Craniata</taxon>
        <taxon>Vertebrata</taxon>
        <taxon>Euteleostomi</taxon>
        <taxon>Actinopterygii</taxon>
        <taxon>Neopterygii</taxon>
        <taxon>Teleostei</taxon>
        <taxon>Neoteleostei</taxon>
        <taxon>Acanthomorphata</taxon>
        <taxon>Gobiaria</taxon>
        <taxon>Gobiiformes</taxon>
        <taxon>Gobioidei</taxon>
        <taxon>Gobiidae</taxon>
        <taxon>Gobionellinae</taxon>
        <taxon>Mugilogobius</taxon>
    </lineage>
</organism>
<name>A0AAW0NU48_9GOBI</name>
<evidence type="ECO:0000313" key="2">
    <source>
        <dbReference type="EMBL" id="KAK7901637.1"/>
    </source>
</evidence>
<proteinExistence type="predicted"/>